<comment type="caution">
    <text evidence="1">The sequence shown here is derived from an EMBL/GenBank/DDBJ whole genome shotgun (WGS) entry which is preliminary data.</text>
</comment>
<gene>
    <name evidence="1" type="ORF">NLG97_g8701</name>
</gene>
<dbReference type="Proteomes" id="UP001148737">
    <property type="component" value="Unassembled WGS sequence"/>
</dbReference>
<reference evidence="1" key="1">
    <citation type="submission" date="2022-07" db="EMBL/GenBank/DDBJ databases">
        <title>Genome Sequence of Lecanicillium saksenae.</title>
        <authorList>
            <person name="Buettner E."/>
        </authorList>
    </citation>
    <scope>NUCLEOTIDE SEQUENCE</scope>
    <source>
        <strain evidence="1">VT-O1</strain>
    </source>
</reference>
<organism evidence="1 2">
    <name type="scientific">Lecanicillium saksenae</name>
    <dbReference type="NCBI Taxonomy" id="468837"/>
    <lineage>
        <taxon>Eukaryota</taxon>
        <taxon>Fungi</taxon>
        <taxon>Dikarya</taxon>
        <taxon>Ascomycota</taxon>
        <taxon>Pezizomycotina</taxon>
        <taxon>Sordariomycetes</taxon>
        <taxon>Hypocreomycetidae</taxon>
        <taxon>Hypocreales</taxon>
        <taxon>Cordycipitaceae</taxon>
        <taxon>Lecanicillium</taxon>
    </lineage>
</organism>
<accession>A0ACC1QKS9</accession>
<proteinExistence type="predicted"/>
<sequence>MSTKRGAARGVKLPRRRAHADALDKLPSEPTAAQLKDAAIEVSLADLEERVADVRDSWETDSLFEDTFEAIADESSAASSTTSLCRVLYSSCKLHILLFPFVFAASLPRRTPLTDTPPLPCRYQRHLHTR</sequence>
<dbReference type="EMBL" id="JANAKD010001594">
    <property type="protein sequence ID" value="KAJ3477957.1"/>
    <property type="molecule type" value="Genomic_DNA"/>
</dbReference>
<evidence type="ECO:0000313" key="2">
    <source>
        <dbReference type="Proteomes" id="UP001148737"/>
    </source>
</evidence>
<protein>
    <submittedName>
        <fullName evidence="1">Uncharacterized protein</fullName>
    </submittedName>
</protein>
<evidence type="ECO:0000313" key="1">
    <source>
        <dbReference type="EMBL" id="KAJ3477957.1"/>
    </source>
</evidence>
<keyword evidence="2" id="KW-1185">Reference proteome</keyword>
<name>A0ACC1QKS9_9HYPO</name>